<dbReference type="InterPro" id="IPR006311">
    <property type="entry name" value="TAT_signal"/>
</dbReference>
<evidence type="ECO:0000256" key="2">
    <source>
        <dbReference type="ARBA" id="ARBA00009009"/>
    </source>
</evidence>
<dbReference type="PROSITE" id="PS00146">
    <property type="entry name" value="BETA_LACTAMASE_A"/>
    <property type="match status" value="1"/>
</dbReference>
<dbReference type="Pfam" id="PF13354">
    <property type="entry name" value="Beta-lactamase2"/>
    <property type="match status" value="1"/>
</dbReference>
<dbReference type="EC" id="3.5.2.6" evidence="3 6"/>
<sequence length="311" mass="33446">MKTPFLTRTLQMSSCRPSHGVIPLERRAFLSHALTGIVAVAIAPVTRSSEAVASFAALERRYGGRLGVAILDTTDGRHLTYRADERFMMCSTFKLLLVGAVLARVDRGEERLDRRIVFGDDALVSFAPVTGHHVGQPGLTVAALCSAAIAVSDGVAANLLLKSLGGPQALTAYARQLGDVKTRLDRYEPEMNRPTPDGLSDTTTPSAMLDTMRTLVSGNALSLASRSQLVAWLAQSDTGEDLVKAGIPRGWRIAYKTGHGNGATNDIAVIYPPHRKPIWVSVYYKGKTSDDDERPSALFAEVGRMASAIGR</sequence>
<dbReference type="PRINTS" id="PR00118">
    <property type="entry name" value="BLACTAMASEA"/>
</dbReference>
<name>A0ABT6BC69_9GAMM</name>
<keyword evidence="5 6" id="KW-0046">Antibiotic resistance</keyword>
<evidence type="ECO:0000313" key="8">
    <source>
        <dbReference type="EMBL" id="MDF4025726.1"/>
    </source>
</evidence>
<dbReference type="Gene3D" id="3.40.710.10">
    <property type="entry name" value="DD-peptidase/beta-lactamase superfamily"/>
    <property type="match status" value="1"/>
</dbReference>
<dbReference type="SUPFAM" id="SSF56601">
    <property type="entry name" value="beta-lactamase/transpeptidase-like"/>
    <property type="match status" value="1"/>
</dbReference>
<comment type="similarity">
    <text evidence="2 6">Belongs to the class-A beta-lactamase family.</text>
</comment>
<evidence type="ECO:0000259" key="7">
    <source>
        <dbReference type="Pfam" id="PF13354"/>
    </source>
</evidence>
<reference evidence="8 9" key="1">
    <citation type="journal article" date="2024" name="Curr. Microbiol.">
        <title>Luteibacter sahnii sp. nov., A Novel Yellow-Colored Xanthomonadin Pigment Producing Probiotic Bacterium from Healthy Rice Seed Microbiome.</title>
        <authorList>
            <person name="Jaiswal G."/>
            <person name="Rana R."/>
            <person name="Nayak P.K."/>
            <person name="Chouhan R."/>
            <person name="Gandhi S.G."/>
            <person name="Patel H.K."/>
            <person name="Patil P.B."/>
        </authorList>
    </citation>
    <scope>NUCLEOTIDE SEQUENCE [LARGE SCALE GENOMIC DNA]</scope>
    <source>
        <strain evidence="8 9">PPL201</strain>
    </source>
</reference>
<dbReference type="EMBL" id="JARJJS010000002">
    <property type="protein sequence ID" value="MDF4025726.1"/>
    <property type="molecule type" value="Genomic_DNA"/>
</dbReference>
<dbReference type="NCBIfam" id="NF033103">
    <property type="entry name" value="bla_class_A"/>
    <property type="match status" value="1"/>
</dbReference>
<gene>
    <name evidence="8" type="primary">bla</name>
    <name evidence="8" type="ORF">P3W24_12185</name>
</gene>
<proteinExistence type="inferred from homology"/>
<accession>A0ABT6BC69</accession>
<dbReference type="InterPro" id="IPR000871">
    <property type="entry name" value="Beta-lactam_class-A"/>
</dbReference>
<dbReference type="PANTHER" id="PTHR35333">
    <property type="entry name" value="BETA-LACTAMASE"/>
    <property type="match status" value="1"/>
</dbReference>
<evidence type="ECO:0000256" key="6">
    <source>
        <dbReference type="RuleBase" id="RU361140"/>
    </source>
</evidence>
<dbReference type="InterPro" id="IPR023650">
    <property type="entry name" value="Beta-lactam_class-A_AS"/>
</dbReference>
<evidence type="ECO:0000313" key="9">
    <source>
        <dbReference type="Proteomes" id="UP001528850"/>
    </source>
</evidence>
<keyword evidence="9" id="KW-1185">Reference proteome</keyword>
<dbReference type="Proteomes" id="UP001528850">
    <property type="component" value="Unassembled WGS sequence"/>
</dbReference>
<keyword evidence="4 6" id="KW-0378">Hydrolase</keyword>
<evidence type="ECO:0000256" key="3">
    <source>
        <dbReference type="ARBA" id="ARBA00012865"/>
    </source>
</evidence>
<comment type="caution">
    <text evidence="8">The sequence shown here is derived from an EMBL/GenBank/DDBJ whole genome shotgun (WGS) entry which is preliminary data.</text>
</comment>
<dbReference type="GO" id="GO:0008800">
    <property type="term" value="F:beta-lactamase activity"/>
    <property type="evidence" value="ECO:0007669"/>
    <property type="project" value="UniProtKB-EC"/>
</dbReference>
<evidence type="ECO:0000256" key="5">
    <source>
        <dbReference type="ARBA" id="ARBA00023251"/>
    </source>
</evidence>
<feature type="domain" description="Beta-lactamase class A catalytic" evidence="7">
    <location>
        <begin position="67"/>
        <end position="283"/>
    </location>
</feature>
<dbReference type="PROSITE" id="PS51318">
    <property type="entry name" value="TAT"/>
    <property type="match status" value="1"/>
</dbReference>
<comment type="catalytic activity">
    <reaction evidence="1 6">
        <text>a beta-lactam + H2O = a substituted beta-amino acid</text>
        <dbReference type="Rhea" id="RHEA:20401"/>
        <dbReference type="ChEBI" id="CHEBI:15377"/>
        <dbReference type="ChEBI" id="CHEBI:35627"/>
        <dbReference type="ChEBI" id="CHEBI:140347"/>
        <dbReference type="EC" id="3.5.2.6"/>
    </reaction>
</comment>
<evidence type="ECO:0000256" key="4">
    <source>
        <dbReference type="ARBA" id="ARBA00022801"/>
    </source>
</evidence>
<organism evidence="8 9">
    <name type="scientific">Luteibacter sahnii</name>
    <dbReference type="NCBI Taxonomy" id="3021977"/>
    <lineage>
        <taxon>Bacteria</taxon>
        <taxon>Pseudomonadati</taxon>
        <taxon>Pseudomonadota</taxon>
        <taxon>Gammaproteobacteria</taxon>
        <taxon>Lysobacterales</taxon>
        <taxon>Rhodanobacteraceae</taxon>
        <taxon>Luteibacter</taxon>
    </lineage>
</organism>
<dbReference type="PANTHER" id="PTHR35333:SF3">
    <property type="entry name" value="BETA-LACTAMASE-TYPE TRANSPEPTIDASE FOLD CONTAINING PROTEIN"/>
    <property type="match status" value="1"/>
</dbReference>
<dbReference type="InterPro" id="IPR012338">
    <property type="entry name" value="Beta-lactam/transpept-like"/>
</dbReference>
<evidence type="ECO:0000256" key="1">
    <source>
        <dbReference type="ARBA" id="ARBA00001526"/>
    </source>
</evidence>
<dbReference type="InterPro" id="IPR045155">
    <property type="entry name" value="Beta-lactam_cat"/>
</dbReference>
<protein>
    <recommendedName>
        <fullName evidence="3 6">Beta-lactamase</fullName>
        <ecNumber evidence="3 6">3.5.2.6</ecNumber>
    </recommendedName>
</protein>